<dbReference type="InterPro" id="IPR036691">
    <property type="entry name" value="Endo/exonu/phosph_ase_sf"/>
</dbReference>
<dbReference type="RefSeq" id="WP_068110723.1">
    <property type="nucleotide sequence ID" value="NZ_CP015079.1"/>
</dbReference>
<dbReference type="PATRIC" id="fig|1300347.3.peg.2765"/>
<feature type="domain" description="Endonuclease/exonuclease/phosphatase" evidence="1">
    <location>
        <begin position="4"/>
        <end position="203"/>
    </location>
</feature>
<dbReference type="AlphaFoldDB" id="A0A1A9GP27"/>
<accession>A0A1A9GP27</accession>
<keyword evidence="3" id="KW-1185">Reference proteome</keyword>
<dbReference type="InterPro" id="IPR005135">
    <property type="entry name" value="Endo/exonuclease/phosphatase"/>
</dbReference>
<dbReference type="KEGG" id="ndk:I601_2769"/>
<dbReference type="STRING" id="1300347.I601_2769"/>
<dbReference type="EMBL" id="CP015079">
    <property type="protein sequence ID" value="ANH39185.1"/>
    <property type="molecule type" value="Genomic_DNA"/>
</dbReference>
<evidence type="ECO:0000259" key="1">
    <source>
        <dbReference type="Pfam" id="PF03372"/>
    </source>
</evidence>
<organism evidence="2 3">
    <name type="scientific">Nocardioides dokdonensis FR1436</name>
    <dbReference type="NCBI Taxonomy" id="1300347"/>
    <lineage>
        <taxon>Bacteria</taxon>
        <taxon>Bacillati</taxon>
        <taxon>Actinomycetota</taxon>
        <taxon>Actinomycetes</taxon>
        <taxon>Propionibacteriales</taxon>
        <taxon>Nocardioidaceae</taxon>
        <taxon>Nocardioides</taxon>
    </lineage>
</organism>
<sequence length="213" mass="23353">MRIGTWNLAGRWSNDHRGFLEELQCDVLLLTEVSDRVELPGMVGHVTRAQMARRRYWAGIWSRHPLTPLADPYGASAMAEVLGQRVCSSILPWKSCGSREPWVGTNTVERTINAVDVIAAAAPTVWGGDWNHALEGREYASSKAGRDHLLKSLAELGLSAATTDARHQIDGLLSIDHIAVPTGWSARVEHHSALLAEGRLSDHYAYVAEADTP</sequence>
<protein>
    <recommendedName>
        <fullName evidence="1">Endonuclease/exonuclease/phosphatase domain-containing protein</fullName>
    </recommendedName>
</protein>
<dbReference type="GO" id="GO:0003824">
    <property type="term" value="F:catalytic activity"/>
    <property type="evidence" value="ECO:0007669"/>
    <property type="project" value="InterPro"/>
</dbReference>
<dbReference type="SUPFAM" id="SSF56219">
    <property type="entry name" value="DNase I-like"/>
    <property type="match status" value="1"/>
</dbReference>
<proteinExistence type="predicted"/>
<reference evidence="2 3" key="1">
    <citation type="submission" date="2016-03" db="EMBL/GenBank/DDBJ databases">
        <title>Complete genome sequence of a soil Actinobacterium, Nocardioides dokdonensis FR1436.</title>
        <authorList>
            <person name="Kwon S.-K."/>
            <person name="Kim K."/>
            <person name="Kim J.F."/>
        </authorList>
    </citation>
    <scope>NUCLEOTIDE SEQUENCE [LARGE SCALE GENOMIC DNA]</scope>
    <source>
        <strain evidence="2 3">FR1436</strain>
    </source>
</reference>
<evidence type="ECO:0000313" key="3">
    <source>
        <dbReference type="Proteomes" id="UP000077868"/>
    </source>
</evidence>
<dbReference type="Proteomes" id="UP000077868">
    <property type="component" value="Chromosome"/>
</dbReference>
<dbReference type="Gene3D" id="3.60.10.10">
    <property type="entry name" value="Endonuclease/exonuclease/phosphatase"/>
    <property type="match status" value="1"/>
</dbReference>
<name>A0A1A9GP27_9ACTN</name>
<gene>
    <name evidence="2" type="ORF">I601_2769</name>
</gene>
<dbReference type="Pfam" id="PF03372">
    <property type="entry name" value="Exo_endo_phos"/>
    <property type="match status" value="1"/>
</dbReference>
<evidence type="ECO:0000313" key="2">
    <source>
        <dbReference type="EMBL" id="ANH39185.1"/>
    </source>
</evidence>